<dbReference type="Pfam" id="PF03747">
    <property type="entry name" value="ADP_ribosyl_GH"/>
    <property type="match status" value="1"/>
</dbReference>
<comment type="caution">
    <text evidence="1">The sequence shown here is derived from an EMBL/GenBank/DDBJ whole genome shotgun (WGS) entry which is preliminary data.</text>
</comment>
<proteinExistence type="predicted"/>
<keyword evidence="2" id="KW-1185">Reference proteome</keyword>
<protein>
    <recommendedName>
        <fullName evidence="3">ADP-ribosylglycohydrolase</fullName>
    </recommendedName>
</protein>
<dbReference type="RefSeq" id="WP_146502842.1">
    <property type="nucleotide sequence ID" value="NZ_SJPG01000001.1"/>
</dbReference>
<dbReference type="Proteomes" id="UP000316095">
    <property type="component" value="Unassembled WGS sequence"/>
</dbReference>
<dbReference type="EMBL" id="SJPG01000001">
    <property type="protein sequence ID" value="TWT60759.1"/>
    <property type="molecule type" value="Genomic_DNA"/>
</dbReference>
<accession>A0A5C5XDP6</accession>
<dbReference type="Gene3D" id="1.10.4080.10">
    <property type="entry name" value="ADP-ribosylation/Crystallin J1"/>
    <property type="match status" value="1"/>
</dbReference>
<evidence type="ECO:0000313" key="1">
    <source>
        <dbReference type="EMBL" id="TWT60759.1"/>
    </source>
</evidence>
<evidence type="ECO:0008006" key="3">
    <source>
        <dbReference type="Google" id="ProtNLM"/>
    </source>
</evidence>
<name>A0A5C5XDP6_9PLAN</name>
<gene>
    <name evidence="1" type="ORF">Pan54_14860</name>
</gene>
<evidence type="ECO:0000313" key="2">
    <source>
        <dbReference type="Proteomes" id="UP000316095"/>
    </source>
</evidence>
<reference evidence="1 2" key="1">
    <citation type="submission" date="2019-02" db="EMBL/GenBank/DDBJ databases">
        <title>Deep-cultivation of Planctomycetes and their phenomic and genomic characterization uncovers novel biology.</title>
        <authorList>
            <person name="Wiegand S."/>
            <person name="Jogler M."/>
            <person name="Boedeker C."/>
            <person name="Pinto D."/>
            <person name="Vollmers J."/>
            <person name="Rivas-Marin E."/>
            <person name="Kohn T."/>
            <person name="Peeters S.H."/>
            <person name="Heuer A."/>
            <person name="Rast P."/>
            <person name="Oberbeckmann S."/>
            <person name="Bunk B."/>
            <person name="Jeske O."/>
            <person name="Meyerdierks A."/>
            <person name="Storesund J.E."/>
            <person name="Kallscheuer N."/>
            <person name="Luecker S."/>
            <person name="Lage O.M."/>
            <person name="Pohl T."/>
            <person name="Merkel B.J."/>
            <person name="Hornburger P."/>
            <person name="Mueller R.-W."/>
            <person name="Bruemmer F."/>
            <person name="Labrenz M."/>
            <person name="Spormann A.M."/>
            <person name="Op Den Camp H."/>
            <person name="Overmann J."/>
            <person name="Amann R."/>
            <person name="Jetten M.S.M."/>
            <person name="Mascher T."/>
            <person name="Medema M.H."/>
            <person name="Devos D.P."/>
            <person name="Kaster A.-K."/>
            <person name="Ovreas L."/>
            <person name="Rohde M."/>
            <person name="Galperin M.Y."/>
            <person name="Jogler C."/>
        </authorList>
    </citation>
    <scope>NUCLEOTIDE SEQUENCE [LARGE SCALE GENOMIC DNA]</scope>
    <source>
        <strain evidence="1 2">Pan54</strain>
    </source>
</reference>
<dbReference type="InterPro" id="IPR005502">
    <property type="entry name" value="Ribosyl_crysJ1"/>
</dbReference>
<dbReference type="AlphaFoldDB" id="A0A5C5XDP6"/>
<dbReference type="SUPFAM" id="SSF101478">
    <property type="entry name" value="ADP-ribosylglycohydrolase"/>
    <property type="match status" value="1"/>
</dbReference>
<organism evidence="1 2">
    <name type="scientific">Rubinisphaera italica</name>
    <dbReference type="NCBI Taxonomy" id="2527969"/>
    <lineage>
        <taxon>Bacteria</taxon>
        <taxon>Pseudomonadati</taxon>
        <taxon>Planctomycetota</taxon>
        <taxon>Planctomycetia</taxon>
        <taxon>Planctomycetales</taxon>
        <taxon>Planctomycetaceae</taxon>
        <taxon>Rubinisphaera</taxon>
    </lineage>
</organism>
<sequence length="49" mass="5106">MRKDRCRGTLIGLAVGDALGAAVEFKAAGTFLPDMEYRDGGPHGLNAGE</sequence>
<dbReference type="InterPro" id="IPR036705">
    <property type="entry name" value="Ribosyl_crysJ1_sf"/>
</dbReference>